<dbReference type="AlphaFoldDB" id="G2Y4G3"/>
<protein>
    <submittedName>
        <fullName evidence="2">Uncharacterized protein</fullName>
    </submittedName>
</protein>
<reference evidence="3" key="1">
    <citation type="journal article" date="2011" name="PLoS Genet.">
        <title>Genomic analysis of the necrotrophic fungal pathogens Sclerotinia sclerotiorum and Botrytis cinerea.</title>
        <authorList>
            <person name="Amselem J."/>
            <person name="Cuomo C.A."/>
            <person name="van Kan J.A."/>
            <person name="Viaud M."/>
            <person name="Benito E.P."/>
            <person name="Couloux A."/>
            <person name="Coutinho P.M."/>
            <person name="de Vries R.P."/>
            <person name="Dyer P.S."/>
            <person name="Fillinger S."/>
            <person name="Fournier E."/>
            <person name="Gout L."/>
            <person name="Hahn M."/>
            <person name="Kohn L."/>
            <person name="Lapalu N."/>
            <person name="Plummer K.M."/>
            <person name="Pradier J.M."/>
            <person name="Quevillon E."/>
            <person name="Sharon A."/>
            <person name="Simon A."/>
            <person name="ten Have A."/>
            <person name="Tudzynski B."/>
            <person name="Tudzynski P."/>
            <person name="Wincker P."/>
            <person name="Andrew M."/>
            <person name="Anthouard V."/>
            <person name="Beever R.E."/>
            <person name="Beffa R."/>
            <person name="Benoit I."/>
            <person name="Bouzid O."/>
            <person name="Brault B."/>
            <person name="Chen Z."/>
            <person name="Choquer M."/>
            <person name="Collemare J."/>
            <person name="Cotton P."/>
            <person name="Danchin E.G."/>
            <person name="Da Silva C."/>
            <person name="Gautier A."/>
            <person name="Giraud C."/>
            <person name="Giraud T."/>
            <person name="Gonzalez C."/>
            <person name="Grossetete S."/>
            <person name="Guldener U."/>
            <person name="Henrissat B."/>
            <person name="Howlett B.J."/>
            <person name="Kodira C."/>
            <person name="Kretschmer M."/>
            <person name="Lappartient A."/>
            <person name="Leroch M."/>
            <person name="Levis C."/>
            <person name="Mauceli E."/>
            <person name="Neuveglise C."/>
            <person name="Oeser B."/>
            <person name="Pearson M."/>
            <person name="Poulain J."/>
            <person name="Poussereau N."/>
            <person name="Quesneville H."/>
            <person name="Rascle C."/>
            <person name="Schumacher J."/>
            <person name="Segurens B."/>
            <person name="Sexton A."/>
            <person name="Silva E."/>
            <person name="Sirven C."/>
            <person name="Soanes D.M."/>
            <person name="Talbot N.J."/>
            <person name="Templeton M."/>
            <person name="Yandava C."/>
            <person name="Yarden O."/>
            <person name="Zeng Q."/>
            <person name="Rollins J.A."/>
            <person name="Lebrun M.H."/>
            <person name="Dickman M."/>
        </authorList>
    </citation>
    <scope>NUCLEOTIDE SEQUENCE [LARGE SCALE GENOMIC DNA]</scope>
    <source>
        <strain evidence="3">T4</strain>
    </source>
</reference>
<evidence type="ECO:0000313" key="3">
    <source>
        <dbReference type="Proteomes" id="UP000008177"/>
    </source>
</evidence>
<evidence type="ECO:0000313" key="2">
    <source>
        <dbReference type="EMBL" id="CCD47553.1"/>
    </source>
</evidence>
<dbReference type="EMBL" id="FQ790286">
    <property type="protein sequence ID" value="CCD47553.1"/>
    <property type="molecule type" value="Genomic_DNA"/>
</dbReference>
<dbReference type="HOGENOM" id="CLU_2885506_0_0_1"/>
<organism evidence="2 3">
    <name type="scientific">Botryotinia fuckeliana (strain T4)</name>
    <name type="common">Noble rot fungus</name>
    <name type="synonym">Botrytis cinerea</name>
    <dbReference type="NCBI Taxonomy" id="999810"/>
    <lineage>
        <taxon>Eukaryota</taxon>
        <taxon>Fungi</taxon>
        <taxon>Dikarya</taxon>
        <taxon>Ascomycota</taxon>
        <taxon>Pezizomycotina</taxon>
        <taxon>Leotiomycetes</taxon>
        <taxon>Helotiales</taxon>
        <taxon>Sclerotiniaceae</taxon>
        <taxon>Botrytis</taxon>
    </lineage>
</organism>
<accession>G2Y4G3</accession>
<feature type="compositionally biased region" description="Polar residues" evidence="1">
    <location>
        <begin position="24"/>
        <end position="46"/>
    </location>
</feature>
<feature type="region of interest" description="Disordered" evidence="1">
    <location>
        <begin position="24"/>
        <end position="63"/>
    </location>
</feature>
<dbReference type="InParanoid" id="G2Y4G3"/>
<evidence type="ECO:0000256" key="1">
    <source>
        <dbReference type="SAM" id="MobiDB-lite"/>
    </source>
</evidence>
<proteinExistence type="predicted"/>
<sequence>MSPVNHNPTKYQVPKNPTQIAPTQTITSHQSHPHQSPIPTLQFPNPNKQPPKRIFPDFPIPIP</sequence>
<name>G2Y4G3_BOTF4</name>
<gene>
    <name evidence="2" type="ORF">BofuT4_uP007120.1</name>
</gene>
<dbReference type="Proteomes" id="UP000008177">
    <property type="component" value="Unplaced contigs"/>
</dbReference>